<dbReference type="InterPro" id="IPR023214">
    <property type="entry name" value="HAD_sf"/>
</dbReference>
<dbReference type="GO" id="GO:0019120">
    <property type="term" value="F:hydrolase activity, acting on acid halide bonds, in C-halide compounds"/>
    <property type="evidence" value="ECO:0007669"/>
    <property type="project" value="InterPro"/>
</dbReference>
<reference evidence="2 3" key="1">
    <citation type="submission" date="2019-03" db="EMBL/GenBank/DDBJ databases">
        <title>Draft genome sequences of novel Actinobacteria.</title>
        <authorList>
            <person name="Sahin N."/>
            <person name="Ay H."/>
            <person name="Saygin H."/>
        </authorList>
    </citation>
    <scope>NUCLEOTIDE SEQUENCE [LARGE SCALE GENOMIC DNA]</scope>
    <source>
        <strain evidence="2 3">DSM 41900</strain>
    </source>
</reference>
<keyword evidence="1" id="KW-0378">Hydrolase</keyword>
<protein>
    <submittedName>
        <fullName evidence="2">Haloacid dehalogenase type II</fullName>
    </submittedName>
</protein>
<dbReference type="InterPro" id="IPR006328">
    <property type="entry name" value="2-HAD"/>
</dbReference>
<dbReference type="InterPro" id="IPR006439">
    <property type="entry name" value="HAD-SF_hydro_IA"/>
</dbReference>
<dbReference type="EMBL" id="SMKI01000372">
    <property type="protein sequence ID" value="TDC68542.1"/>
    <property type="molecule type" value="Genomic_DNA"/>
</dbReference>
<dbReference type="AlphaFoldDB" id="A0A4R4T111"/>
<dbReference type="Gene3D" id="3.40.50.1000">
    <property type="entry name" value="HAD superfamily/HAD-like"/>
    <property type="match status" value="1"/>
</dbReference>
<dbReference type="InterPro" id="IPR036412">
    <property type="entry name" value="HAD-like_sf"/>
</dbReference>
<dbReference type="NCBIfam" id="TIGR01493">
    <property type="entry name" value="HAD-SF-IA-v2"/>
    <property type="match status" value="1"/>
</dbReference>
<dbReference type="Gene3D" id="1.10.150.750">
    <property type="match status" value="1"/>
</dbReference>
<dbReference type="RefSeq" id="WP_132820815.1">
    <property type="nucleotide sequence ID" value="NZ_SMKI01000372.1"/>
</dbReference>
<evidence type="ECO:0000313" key="2">
    <source>
        <dbReference type="EMBL" id="TDC68542.1"/>
    </source>
</evidence>
<keyword evidence="3" id="KW-1185">Reference proteome</keyword>
<dbReference type="Proteomes" id="UP000295345">
    <property type="component" value="Unassembled WGS sequence"/>
</dbReference>
<name>A0A4R4T111_9ACTN</name>
<dbReference type="SFLD" id="SFLDG01129">
    <property type="entry name" value="C1.5:_HAD__Beta-PGM__Phosphata"/>
    <property type="match status" value="1"/>
</dbReference>
<dbReference type="InterPro" id="IPR051540">
    <property type="entry name" value="S-2-haloacid_dehalogenase"/>
</dbReference>
<gene>
    <name evidence="2" type="ORF">E1283_27230</name>
</gene>
<proteinExistence type="predicted"/>
<dbReference type="SUPFAM" id="SSF56784">
    <property type="entry name" value="HAD-like"/>
    <property type="match status" value="1"/>
</dbReference>
<comment type="caution">
    <text evidence="2">The sequence shown here is derived from an EMBL/GenBank/DDBJ whole genome shotgun (WGS) entry which is preliminary data.</text>
</comment>
<dbReference type="SFLD" id="SFLDS00003">
    <property type="entry name" value="Haloacid_Dehalogenase"/>
    <property type="match status" value="1"/>
</dbReference>
<evidence type="ECO:0000313" key="3">
    <source>
        <dbReference type="Proteomes" id="UP000295345"/>
    </source>
</evidence>
<dbReference type="OrthoDB" id="3774052at2"/>
<sequence length="222" mass="24786">MIEFRPKFITFDCYGTLTHFQMSAVTRGLYADRVAAERMEDFLDDFEAYRIDEVLGAYQPYPDVVTHALKRATALWNLPYRESDGQAVVDAVPTWGAHPDVPEALARLAEAFPLVILSNAADDQIVHNVAKLGAPFHSVFTAQQARAYKPRLAAFEYMLGQLGCAPGDLLHVSSSLRYDLIPAHDLRITNKVYLNRGYEPSTPYYGYTEISALTELPALLGL</sequence>
<dbReference type="PANTHER" id="PTHR43316:SF3">
    <property type="entry name" value="HALOACID DEHALOGENASE, TYPE II (AFU_ORTHOLOGUE AFUA_2G07750)-RELATED"/>
    <property type="match status" value="1"/>
</dbReference>
<dbReference type="Pfam" id="PF00702">
    <property type="entry name" value="Hydrolase"/>
    <property type="match status" value="1"/>
</dbReference>
<organism evidence="2 3">
    <name type="scientific">Streptomyces hainanensis</name>
    <dbReference type="NCBI Taxonomy" id="402648"/>
    <lineage>
        <taxon>Bacteria</taxon>
        <taxon>Bacillati</taxon>
        <taxon>Actinomycetota</taxon>
        <taxon>Actinomycetes</taxon>
        <taxon>Kitasatosporales</taxon>
        <taxon>Streptomycetaceae</taxon>
        <taxon>Streptomyces</taxon>
    </lineage>
</organism>
<accession>A0A4R4T111</accession>
<evidence type="ECO:0000256" key="1">
    <source>
        <dbReference type="ARBA" id="ARBA00022801"/>
    </source>
</evidence>
<dbReference type="NCBIfam" id="TIGR01428">
    <property type="entry name" value="HAD_type_II"/>
    <property type="match status" value="1"/>
</dbReference>
<dbReference type="PANTHER" id="PTHR43316">
    <property type="entry name" value="HYDROLASE, HALOACID DELAHOGENASE-RELATED"/>
    <property type="match status" value="1"/>
</dbReference>